<comment type="caution">
    <text evidence="1">The sequence shown here is derived from an EMBL/GenBank/DDBJ whole genome shotgun (WGS) entry which is preliminary data.</text>
</comment>
<sequence>MALSKTALRILAEAAPHPLRLAAPPDKLPAAAARAVLSNLLKQGYVVDLH</sequence>
<protein>
    <submittedName>
        <fullName evidence="1">Uncharacterized protein</fullName>
    </submittedName>
</protein>
<keyword evidence="2" id="KW-1185">Reference proteome</keyword>
<dbReference type="RefSeq" id="WP_202829106.1">
    <property type="nucleotide sequence ID" value="NZ_JAEUXJ010000036.1"/>
</dbReference>
<dbReference type="EMBL" id="JAEUXJ010000036">
    <property type="protein sequence ID" value="MBL6459372.1"/>
    <property type="molecule type" value="Genomic_DNA"/>
</dbReference>
<reference evidence="1 2" key="1">
    <citation type="submission" date="2021-01" db="EMBL/GenBank/DDBJ databases">
        <title>Belnapia mucosa sp. nov. and Belnapia arida sp. nov., isolated from the Tabernas Desert (Almeria, Spain).</title>
        <authorList>
            <person name="Molina-Menor E."/>
            <person name="Vidal-Verdu A."/>
            <person name="Calonge A."/>
            <person name="Satari L."/>
            <person name="Pereto Magraner J."/>
            <person name="Porcar Miralles M."/>
        </authorList>
    </citation>
    <scope>NUCLEOTIDE SEQUENCE [LARGE SCALE GENOMIC DNA]</scope>
    <source>
        <strain evidence="1 2">T6</strain>
    </source>
</reference>
<accession>A0ABS1VCN4</accession>
<dbReference type="Proteomes" id="UP000606490">
    <property type="component" value="Unassembled WGS sequence"/>
</dbReference>
<evidence type="ECO:0000313" key="2">
    <source>
        <dbReference type="Proteomes" id="UP000606490"/>
    </source>
</evidence>
<evidence type="ECO:0000313" key="1">
    <source>
        <dbReference type="EMBL" id="MBL6459372.1"/>
    </source>
</evidence>
<gene>
    <name evidence="1" type="ORF">JMJ55_29070</name>
</gene>
<organism evidence="1 2">
    <name type="scientific">Belnapia mucosa</name>
    <dbReference type="NCBI Taxonomy" id="2804532"/>
    <lineage>
        <taxon>Bacteria</taxon>
        <taxon>Pseudomonadati</taxon>
        <taxon>Pseudomonadota</taxon>
        <taxon>Alphaproteobacteria</taxon>
        <taxon>Acetobacterales</taxon>
        <taxon>Roseomonadaceae</taxon>
        <taxon>Belnapia</taxon>
    </lineage>
</organism>
<name>A0ABS1VCN4_9PROT</name>
<proteinExistence type="predicted"/>